<proteinExistence type="predicted"/>
<dbReference type="EMBL" id="STGW01000004">
    <property type="protein sequence ID" value="THV14635.1"/>
    <property type="molecule type" value="Genomic_DNA"/>
</dbReference>
<feature type="region of interest" description="Disordered" evidence="1">
    <location>
        <begin position="1"/>
        <end position="22"/>
    </location>
</feature>
<evidence type="ECO:0000313" key="2">
    <source>
        <dbReference type="EMBL" id="THV14635.1"/>
    </source>
</evidence>
<name>A0A4S8NEB4_9ACTN</name>
<gene>
    <name evidence="2" type="ORF">E9934_08200</name>
</gene>
<keyword evidence="3" id="KW-1185">Reference proteome</keyword>
<dbReference type="RefSeq" id="WP_136562398.1">
    <property type="nucleotide sequence ID" value="NZ_BAABLS010000003.1"/>
</dbReference>
<reference evidence="2 3" key="1">
    <citation type="journal article" date="2009" name="Int. J. Syst. Evol. Microbiol.">
        <title>Nocardioides caeni sp. nov., isolated from wastewater.</title>
        <authorList>
            <person name="Yoon J.H."/>
            <person name="Kang S.J."/>
            <person name="Park S."/>
            <person name="Kim W."/>
            <person name="Oh T.K."/>
        </authorList>
    </citation>
    <scope>NUCLEOTIDE SEQUENCE [LARGE SCALE GENOMIC DNA]</scope>
    <source>
        <strain evidence="2 3">DSM 23134</strain>
    </source>
</reference>
<organism evidence="2 3">
    <name type="scientific">Nocardioides caeni</name>
    <dbReference type="NCBI Taxonomy" id="574700"/>
    <lineage>
        <taxon>Bacteria</taxon>
        <taxon>Bacillati</taxon>
        <taxon>Actinomycetota</taxon>
        <taxon>Actinomycetes</taxon>
        <taxon>Propionibacteriales</taxon>
        <taxon>Nocardioidaceae</taxon>
        <taxon>Nocardioides</taxon>
    </lineage>
</organism>
<sequence length="146" mass="16202">MTRHSDQPDRHPPSPDELPPLTDQASLEGAWRALMGELGFSAPQLWLMFVDGDRARQLMKVEELPERPDPTDGANLARMVEPLLDERRSCAFLYARPGGRTRTTDDLAWAHLLAAISDRWPVHLANDAELRVVAPDDLLGRSSGAA</sequence>
<evidence type="ECO:0000313" key="3">
    <source>
        <dbReference type="Proteomes" id="UP000307087"/>
    </source>
</evidence>
<dbReference type="OrthoDB" id="4373027at2"/>
<evidence type="ECO:0000256" key="1">
    <source>
        <dbReference type="SAM" id="MobiDB-lite"/>
    </source>
</evidence>
<accession>A0A4S8NEB4</accession>
<dbReference type="AlphaFoldDB" id="A0A4S8NEB4"/>
<feature type="compositionally biased region" description="Basic and acidic residues" evidence="1">
    <location>
        <begin position="1"/>
        <end position="14"/>
    </location>
</feature>
<dbReference type="Proteomes" id="UP000307087">
    <property type="component" value="Unassembled WGS sequence"/>
</dbReference>
<comment type="caution">
    <text evidence="2">The sequence shown here is derived from an EMBL/GenBank/DDBJ whole genome shotgun (WGS) entry which is preliminary data.</text>
</comment>
<protein>
    <submittedName>
        <fullName evidence="2">Uncharacterized protein</fullName>
    </submittedName>
</protein>